<keyword evidence="4 5" id="KW-0472">Membrane</keyword>
<dbReference type="Pfam" id="PF01040">
    <property type="entry name" value="UbiA"/>
    <property type="match status" value="1"/>
</dbReference>
<feature type="transmembrane region" description="Helical" evidence="5">
    <location>
        <begin position="148"/>
        <end position="169"/>
    </location>
</feature>
<dbReference type="Gene3D" id="1.10.357.140">
    <property type="entry name" value="UbiA prenyltransferase"/>
    <property type="match status" value="1"/>
</dbReference>
<evidence type="ECO:0000256" key="4">
    <source>
        <dbReference type="ARBA" id="ARBA00023136"/>
    </source>
</evidence>
<dbReference type="PANTHER" id="PTHR42723:SF1">
    <property type="entry name" value="CHLOROPHYLL SYNTHASE, CHLOROPLASTIC"/>
    <property type="match status" value="1"/>
</dbReference>
<evidence type="ECO:0000256" key="5">
    <source>
        <dbReference type="SAM" id="Phobius"/>
    </source>
</evidence>
<organism evidence="6 7">
    <name type="scientific">Amycolatopsis cihanbeyliensis</name>
    <dbReference type="NCBI Taxonomy" id="1128664"/>
    <lineage>
        <taxon>Bacteria</taxon>
        <taxon>Bacillati</taxon>
        <taxon>Actinomycetota</taxon>
        <taxon>Actinomycetes</taxon>
        <taxon>Pseudonocardiales</taxon>
        <taxon>Pseudonocardiaceae</taxon>
        <taxon>Amycolatopsis</taxon>
    </lineage>
</organism>
<evidence type="ECO:0000256" key="2">
    <source>
        <dbReference type="ARBA" id="ARBA00022692"/>
    </source>
</evidence>
<dbReference type="InterPro" id="IPR000537">
    <property type="entry name" value="UbiA_prenyltransferase"/>
</dbReference>
<feature type="transmembrane region" description="Helical" evidence="5">
    <location>
        <begin position="96"/>
        <end position="114"/>
    </location>
</feature>
<dbReference type="InterPro" id="IPR044878">
    <property type="entry name" value="UbiA_sf"/>
</dbReference>
<feature type="transmembrane region" description="Helical" evidence="5">
    <location>
        <begin position="47"/>
        <end position="67"/>
    </location>
</feature>
<dbReference type="Gene3D" id="1.20.120.1780">
    <property type="entry name" value="UbiA prenyltransferase"/>
    <property type="match status" value="1"/>
</dbReference>
<protein>
    <submittedName>
        <fullName evidence="6">4-hydroxybenzoate polyprenyltransferase</fullName>
    </submittedName>
</protein>
<proteinExistence type="predicted"/>
<dbReference type="PANTHER" id="PTHR42723">
    <property type="entry name" value="CHLOROPHYLL SYNTHASE"/>
    <property type="match status" value="1"/>
</dbReference>
<feature type="transmembrane region" description="Helical" evidence="5">
    <location>
        <begin position="246"/>
        <end position="265"/>
    </location>
</feature>
<keyword evidence="2 5" id="KW-0812">Transmembrane</keyword>
<feature type="transmembrane region" description="Helical" evidence="5">
    <location>
        <begin position="21"/>
        <end position="41"/>
    </location>
</feature>
<dbReference type="GO" id="GO:0016020">
    <property type="term" value="C:membrane"/>
    <property type="evidence" value="ECO:0007669"/>
    <property type="project" value="UniProtKB-SubCell"/>
</dbReference>
<feature type="transmembrane region" description="Helical" evidence="5">
    <location>
        <begin position="120"/>
        <end position="136"/>
    </location>
</feature>
<evidence type="ECO:0000256" key="3">
    <source>
        <dbReference type="ARBA" id="ARBA00022989"/>
    </source>
</evidence>
<comment type="subcellular location">
    <subcellularLocation>
        <location evidence="1">Membrane</location>
        <topology evidence="1">Multi-pass membrane protein</topology>
    </subcellularLocation>
</comment>
<dbReference type="EMBL" id="VFML01000001">
    <property type="protein sequence ID" value="TQJ05843.1"/>
    <property type="molecule type" value="Genomic_DNA"/>
</dbReference>
<dbReference type="Proteomes" id="UP000320876">
    <property type="component" value="Unassembled WGS sequence"/>
</dbReference>
<gene>
    <name evidence="6" type="ORF">FB471_5686</name>
</gene>
<name>A0A542DRU8_AMYCI</name>
<feature type="transmembrane region" description="Helical" evidence="5">
    <location>
        <begin position="218"/>
        <end position="240"/>
    </location>
</feature>
<evidence type="ECO:0000313" key="6">
    <source>
        <dbReference type="EMBL" id="TQJ05843.1"/>
    </source>
</evidence>
<keyword evidence="6" id="KW-0808">Transferase</keyword>
<feature type="transmembrane region" description="Helical" evidence="5">
    <location>
        <begin position="277"/>
        <end position="297"/>
    </location>
</feature>
<keyword evidence="3 5" id="KW-1133">Transmembrane helix</keyword>
<evidence type="ECO:0000313" key="7">
    <source>
        <dbReference type="Proteomes" id="UP000320876"/>
    </source>
</evidence>
<reference evidence="6 7" key="1">
    <citation type="submission" date="2019-06" db="EMBL/GenBank/DDBJ databases">
        <title>Sequencing the genomes of 1000 actinobacteria strains.</title>
        <authorList>
            <person name="Klenk H.-P."/>
        </authorList>
    </citation>
    <scope>NUCLEOTIDE SEQUENCE [LARGE SCALE GENOMIC DNA]</scope>
    <source>
        <strain evidence="6 7">DSM 45679</strain>
    </source>
</reference>
<sequence length="298" mass="31161">MPETRRVAPRDVIAVHRLDHGLWVSYLCYATWGAAFAGTGLPNGPVLLAIGANLLLTLAGMAINTAADTGTDAKHRHKFRQAEVALTVGRARIRRWATAEAVAGLALALAAAVWSGRWPVAVAGVLILGLHLLYNLEPVRLKRRGFLGPAAFGCATMALPVVLSFSAAGPRLDPAMWLIVLGLAVLGTGRTALFSVTDRAADAATGFRTPAVRYGTRRALALSCGLSLAGVLLLGGGLWWRHGVLVALAGMLGTGVFLGGMLALPRDPTAVRRMIRYALTPAVFGNLLLLAAAVAAAR</sequence>
<dbReference type="InterPro" id="IPR050475">
    <property type="entry name" value="Prenyltransferase_related"/>
</dbReference>
<comment type="caution">
    <text evidence="6">The sequence shown here is derived from an EMBL/GenBank/DDBJ whole genome shotgun (WGS) entry which is preliminary data.</text>
</comment>
<keyword evidence="7" id="KW-1185">Reference proteome</keyword>
<accession>A0A542DRU8</accession>
<evidence type="ECO:0000256" key="1">
    <source>
        <dbReference type="ARBA" id="ARBA00004141"/>
    </source>
</evidence>
<dbReference type="RefSeq" id="WP_142001317.1">
    <property type="nucleotide sequence ID" value="NZ_VFML01000001.1"/>
</dbReference>
<dbReference type="GO" id="GO:0016765">
    <property type="term" value="F:transferase activity, transferring alkyl or aryl (other than methyl) groups"/>
    <property type="evidence" value="ECO:0007669"/>
    <property type="project" value="InterPro"/>
</dbReference>
<dbReference type="AlphaFoldDB" id="A0A542DRU8"/>
<feature type="transmembrane region" description="Helical" evidence="5">
    <location>
        <begin position="175"/>
        <end position="197"/>
    </location>
</feature>
<dbReference type="OrthoDB" id="3616905at2"/>